<gene>
    <name evidence="1" type="ORF">Q5H91_07840</name>
</gene>
<dbReference type="InterPro" id="IPR036412">
    <property type="entry name" value="HAD-like_sf"/>
</dbReference>
<dbReference type="Gene3D" id="3.40.50.1000">
    <property type="entry name" value="HAD superfamily/HAD-like"/>
    <property type="match status" value="1"/>
</dbReference>
<dbReference type="PANTHER" id="PTHR43611">
    <property type="entry name" value="ALPHA-D-GLUCOSE 1-PHOSPHATE PHOSPHATASE"/>
    <property type="match status" value="1"/>
</dbReference>
<keyword evidence="2" id="KW-1185">Reference proteome</keyword>
<dbReference type="SUPFAM" id="SSF56784">
    <property type="entry name" value="HAD-like"/>
    <property type="match status" value="1"/>
</dbReference>
<keyword evidence="1" id="KW-0378">Hydrolase</keyword>
<dbReference type="NCBIfam" id="TIGR01509">
    <property type="entry name" value="HAD-SF-IA-v3"/>
    <property type="match status" value="1"/>
</dbReference>
<dbReference type="Pfam" id="PF00702">
    <property type="entry name" value="Hydrolase"/>
    <property type="match status" value="1"/>
</dbReference>
<dbReference type="PANTHER" id="PTHR43611:SF3">
    <property type="entry name" value="FLAVIN MONONUCLEOTIDE HYDROLASE 1, CHLOROPLATIC"/>
    <property type="match status" value="1"/>
</dbReference>
<sequence>MSTRPEAVIFDIGRVLYDWDPRFLYERLIPRGPALDAFLRDVLTHDWHFQHDAGRDFAETSAELIALHPHQADLIAAWGPRFLESIPGPIPGMVELVERLDAAGVPLFAITNFSHEFWPPFRAQEAALFDRFRDIVVSGAEKLVKPDAAIYRLALDRFGLRAEEAVFIDDNAANIAGAAAIGLHAIHFTGIDDLLPRLDALGLPASTNADGRHTIDA</sequence>
<dbReference type="EMBL" id="JAUUDS010000002">
    <property type="protein sequence ID" value="MDP1027118.1"/>
    <property type="molecule type" value="Genomic_DNA"/>
</dbReference>
<proteinExistence type="predicted"/>
<name>A0ABT9EJZ8_9SPHN</name>
<dbReference type="InterPro" id="IPR023214">
    <property type="entry name" value="HAD_sf"/>
</dbReference>
<dbReference type="GO" id="GO:0016787">
    <property type="term" value="F:hydrolase activity"/>
    <property type="evidence" value="ECO:0007669"/>
    <property type="project" value="UniProtKB-KW"/>
</dbReference>
<dbReference type="InterPro" id="IPR006439">
    <property type="entry name" value="HAD-SF_hydro_IA"/>
</dbReference>
<dbReference type="Proteomes" id="UP001230685">
    <property type="component" value="Unassembled WGS sequence"/>
</dbReference>
<protein>
    <submittedName>
        <fullName evidence="1">HAD-IA family hydrolase</fullName>
    </submittedName>
</protein>
<accession>A0ABT9EJZ8</accession>
<reference evidence="1 2" key="1">
    <citation type="submission" date="2023-07" db="EMBL/GenBank/DDBJ databases">
        <authorList>
            <person name="Kim M.K."/>
        </authorList>
    </citation>
    <scope>NUCLEOTIDE SEQUENCE [LARGE SCALE GENOMIC DNA]</scope>
    <source>
        <strain evidence="1 2">KR1UV-12</strain>
    </source>
</reference>
<organism evidence="1 2">
    <name type="scientific">Sphingomonas aurea</name>
    <dbReference type="NCBI Taxonomy" id="3063994"/>
    <lineage>
        <taxon>Bacteria</taxon>
        <taxon>Pseudomonadati</taxon>
        <taxon>Pseudomonadota</taxon>
        <taxon>Alphaproteobacteria</taxon>
        <taxon>Sphingomonadales</taxon>
        <taxon>Sphingomonadaceae</taxon>
        <taxon>Sphingomonas</taxon>
    </lineage>
</organism>
<evidence type="ECO:0000313" key="2">
    <source>
        <dbReference type="Proteomes" id="UP001230685"/>
    </source>
</evidence>
<dbReference type="NCBIfam" id="TIGR01549">
    <property type="entry name" value="HAD-SF-IA-v1"/>
    <property type="match status" value="1"/>
</dbReference>
<dbReference type="SFLD" id="SFLDS00003">
    <property type="entry name" value="Haloacid_Dehalogenase"/>
    <property type="match status" value="1"/>
</dbReference>
<evidence type="ECO:0000313" key="1">
    <source>
        <dbReference type="EMBL" id="MDP1027118.1"/>
    </source>
</evidence>
<dbReference type="SFLD" id="SFLDG01129">
    <property type="entry name" value="C1.5:_HAD__Beta-PGM__Phosphata"/>
    <property type="match status" value="1"/>
</dbReference>
<comment type="caution">
    <text evidence="1">The sequence shown here is derived from an EMBL/GenBank/DDBJ whole genome shotgun (WGS) entry which is preliminary data.</text>
</comment>
<dbReference type="RefSeq" id="WP_305172814.1">
    <property type="nucleotide sequence ID" value="NZ_JAUUDS010000002.1"/>
</dbReference>